<organism evidence="1 2">
    <name type="scientific">Populus tomentosa</name>
    <name type="common">Chinese white poplar</name>
    <dbReference type="NCBI Taxonomy" id="118781"/>
    <lineage>
        <taxon>Eukaryota</taxon>
        <taxon>Viridiplantae</taxon>
        <taxon>Streptophyta</taxon>
        <taxon>Embryophyta</taxon>
        <taxon>Tracheophyta</taxon>
        <taxon>Spermatophyta</taxon>
        <taxon>Magnoliopsida</taxon>
        <taxon>eudicotyledons</taxon>
        <taxon>Gunneridae</taxon>
        <taxon>Pentapetalae</taxon>
        <taxon>rosids</taxon>
        <taxon>fabids</taxon>
        <taxon>Malpighiales</taxon>
        <taxon>Salicaceae</taxon>
        <taxon>Saliceae</taxon>
        <taxon>Populus</taxon>
    </lineage>
</organism>
<name>A0A8X8D7C5_POPTO</name>
<dbReference type="EMBL" id="JAAWWB010000006">
    <property type="protein sequence ID" value="KAG6780382.1"/>
    <property type="molecule type" value="Genomic_DNA"/>
</dbReference>
<proteinExistence type="predicted"/>
<gene>
    <name evidence="1" type="ORF">POTOM_013237</name>
</gene>
<evidence type="ECO:0000313" key="2">
    <source>
        <dbReference type="Proteomes" id="UP000886885"/>
    </source>
</evidence>
<accession>A0A8X8D7C5</accession>
<protein>
    <submittedName>
        <fullName evidence="1">Uncharacterized protein</fullName>
    </submittedName>
</protein>
<dbReference type="AlphaFoldDB" id="A0A8X8D7C5"/>
<keyword evidence="2" id="KW-1185">Reference proteome</keyword>
<comment type="caution">
    <text evidence="1">The sequence shown here is derived from an EMBL/GenBank/DDBJ whole genome shotgun (WGS) entry which is preliminary data.</text>
</comment>
<dbReference type="Proteomes" id="UP000886885">
    <property type="component" value="Chromosome 3D"/>
</dbReference>
<reference evidence="1" key="1">
    <citation type="journal article" date="2020" name="bioRxiv">
        <title>Hybrid origin of Populus tomentosa Carr. identified through genome sequencing and phylogenomic analysis.</title>
        <authorList>
            <person name="An X."/>
            <person name="Gao K."/>
            <person name="Chen Z."/>
            <person name="Li J."/>
            <person name="Yang X."/>
            <person name="Yang X."/>
            <person name="Zhou J."/>
            <person name="Guo T."/>
            <person name="Zhao T."/>
            <person name="Huang S."/>
            <person name="Miao D."/>
            <person name="Khan W.U."/>
            <person name="Rao P."/>
            <person name="Ye M."/>
            <person name="Lei B."/>
            <person name="Liao W."/>
            <person name="Wang J."/>
            <person name="Ji L."/>
            <person name="Li Y."/>
            <person name="Guo B."/>
            <person name="Mustafa N.S."/>
            <person name="Li S."/>
            <person name="Yun Q."/>
            <person name="Keller S.R."/>
            <person name="Mao J."/>
            <person name="Zhang R."/>
            <person name="Strauss S.H."/>
        </authorList>
    </citation>
    <scope>NUCLEOTIDE SEQUENCE</scope>
    <source>
        <strain evidence="1">GM15</strain>
        <tissue evidence="1">Leaf</tissue>
    </source>
</reference>
<sequence length="77" mass="7976">MASADSTTTDQESSFLVVVGAGHGSTEVMLLAAGNFRGRPVYGSGVASLSLSVEGLRKRKRHLVVASGFECYKAGLS</sequence>
<evidence type="ECO:0000313" key="1">
    <source>
        <dbReference type="EMBL" id="KAG6780382.1"/>
    </source>
</evidence>